<dbReference type="Proteomes" id="UP000030403">
    <property type="component" value="Unassembled WGS sequence"/>
</dbReference>
<dbReference type="eggNOG" id="ENOG502Z95C">
    <property type="taxonomic scope" value="Bacteria"/>
</dbReference>
<dbReference type="InterPro" id="IPR008930">
    <property type="entry name" value="Terpenoid_cyclase/PrenylTrfase"/>
</dbReference>
<accession>A0A0A5HXE6</accession>
<name>A0A0A5HXE6_9BACI</name>
<evidence type="ECO:0000313" key="1">
    <source>
        <dbReference type="EMBL" id="KGX88297.1"/>
    </source>
</evidence>
<proteinExistence type="predicted"/>
<sequence>MKTLSQNTFQQARNWIMTEARPLEQALFSYEYENGSADDVLDELSKFQNKDGGFGHGLEADFRMPQSSPMATSVGLQHLIQFADQPKAETMIQEAIRYLEYSFLEERQGWLAVPKEINDYPHAFWWSVHDNGMSWIDDNWGNPSAELIGYLHIFEHYVAALNVPKLVDQAVQHFLELEEFPSEHEIYCYLRLLAMVPSQRTEKVEKQLERAVQAVVKLDRENWEKYVPFPLKFVASPESKTYGIPQFKVEDNLDYFVEKIEEHGVVEPTWAWNDYMDVWEEAKREWTGVLTLGTLGGLKRFNRLETENKL</sequence>
<dbReference type="RefSeq" id="WP_027446657.1">
    <property type="nucleotide sequence ID" value="NZ_AULJ01000038.1"/>
</dbReference>
<dbReference type="OrthoDB" id="3286086at2"/>
<evidence type="ECO:0000313" key="2">
    <source>
        <dbReference type="Proteomes" id="UP000030403"/>
    </source>
</evidence>
<dbReference type="AlphaFoldDB" id="A0A0A5HXE6"/>
<dbReference type="EMBL" id="AVPF01000020">
    <property type="protein sequence ID" value="KGX88297.1"/>
    <property type="molecule type" value="Genomic_DNA"/>
</dbReference>
<dbReference type="SUPFAM" id="SSF48239">
    <property type="entry name" value="Terpenoid cyclases/Protein prenyltransferases"/>
    <property type="match status" value="1"/>
</dbReference>
<gene>
    <name evidence="1" type="ORF">N783_08570</name>
</gene>
<protein>
    <recommendedName>
        <fullName evidence="3">Prenyltransferase</fullName>
    </recommendedName>
</protein>
<evidence type="ECO:0008006" key="3">
    <source>
        <dbReference type="Google" id="ProtNLM"/>
    </source>
</evidence>
<comment type="caution">
    <text evidence="1">The sequence shown here is derived from an EMBL/GenBank/DDBJ whole genome shotgun (WGS) entry which is preliminary data.</text>
</comment>
<keyword evidence="2" id="KW-1185">Reference proteome</keyword>
<dbReference type="STRING" id="1385511.GCA_000425225_03017"/>
<reference evidence="1 2" key="1">
    <citation type="submission" date="2013-08" db="EMBL/GenBank/DDBJ databases">
        <authorList>
            <person name="Huang J."/>
            <person name="Wang G."/>
        </authorList>
    </citation>
    <scope>NUCLEOTIDE SEQUENCE [LARGE SCALE GENOMIC DNA]</scope>
    <source>
        <strain evidence="1 2">BH030004</strain>
    </source>
</reference>
<dbReference type="Gene3D" id="1.50.10.20">
    <property type="match status" value="1"/>
</dbReference>
<organism evidence="1 2">
    <name type="scientific">Pontibacillus marinus BH030004 = DSM 16465</name>
    <dbReference type="NCBI Taxonomy" id="1385511"/>
    <lineage>
        <taxon>Bacteria</taxon>
        <taxon>Bacillati</taxon>
        <taxon>Bacillota</taxon>
        <taxon>Bacilli</taxon>
        <taxon>Bacillales</taxon>
        <taxon>Bacillaceae</taxon>
        <taxon>Pontibacillus</taxon>
    </lineage>
</organism>